<evidence type="ECO:0000313" key="1">
    <source>
        <dbReference type="EMBL" id="MBB3979121.1"/>
    </source>
</evidence>
<dbReference type="Proteomes" id="UP000574761">
    <property type="component" value="Unassembled WGS sequence"/>
</dbReference>
<protein>
    <recommendedName>
        <fullName evidence="3">DUF4747 family protein</fullName>
    </recommendedName>
</protein>
<reference evidence="1 2" key="1">
    <citation type="submission" date="2020-08" db="EMBL/GenBank/DDBJ databases">
        <title>Genomic Encyclopedia of Type Strains, Phase IV (KMG-IV): sequencing the most valuable type-strain genomes for metagenomic binning, comparative biology and taxonomic classification.</title>
        <authorList>
            <person name="Goeker M."/>
        </authorList>
    </citation>
    <scope>NUCLEOTIDE SEQUENCE [LARGE SCALE GENOMIC DNA]</scope>
    <source>
        <strain evidence="1 2">DSM 100211</strain>
    </source>
</reference>
<keyword evidence="2" id="KW-1185">Reference proteome</keyword>
<name>A0A7W6DD84_9HYPH</name>
<evidence type="ECO:0008006" key="3">
    <source>
        <dbReference type="Google" id="ProtNLM"/>
    </source>
</evidence>
<dbReference type="AlphaFoldDB" id="A0A7W6DD84"/>
<dbReference type="RefSeq" id="WP_183807368.1">
    <property type="nucleotide sequence ID" value="NZ_JACIEE010000009.1"/>
</dbReference>
<organism evidence="1 2">
    <name type="scientific">Mycoplana azooxidifex</name>
    <dbReference type="NCBI Taxonomy" id="1636188"/>
    <lineage>
        <taxon>Bacteria</taxon>
        <taxon>Pseudomonadati</taxon>
        <taxon>Pseudomonadota</taxon>
        <taxon>Alphaproteobacteria</taxon>
        <taxon>Hyphomicrobiales</taxon>
        <taxon>Rhizobiaceae</taxon>
        <taxon>Mycoplana</taxon>
    </lineage>
</organism>
<sequence>MARKIKISSSILNIRLHPHSPEIYSSFIKDAYDLKRIIRLHGDRHGIISFLDRSRADRGIITGTITTFVVVEIDGDWFDTEKLSEATDTQVSQVSIPENLHPNSAQFLFHFDINRHKIYVQNYSRGKVLTPSQGLLFFNSLAQSIEMTEKYNYANITLVQSKDGLKKLFKLDRIDRITITIMKPNADILSDDFEAQIEAHLAESHAKKLSITYHAEPGESLVPTPDINTLSDAALENGDVEVAGRNDGASVRMSTSEIPRVLQDRYDPDLTTESQAFTRLVTEGADGN</sequence>
<accession>A0A7W6DD84</accession>
<comment type="caution">
    <text evidence="1">The sequence shown here is derived from an EMBL/GenBank/DDBJ whole genome shotgun (WGS) entry which is preliminary data.</text>
</comment>
<dbReference type="EMBL" id="JACIEE010000009">
    <property type="protein sequence ID" value="MBB3979121.1"/>
    <property type="molecule type" value="Genomic_DNA"/>
</dbReference>
<evidence type="ECO:0000313" key="2">
    <source>
        <dbReference type="Proteomes" id="UP000574761"/>
    </source>
</evidence>
<gene>
    <name evidence="1" type="ORF">GGQ64_004357</name>
</gene>
<dbReference type="Pfam" id="PF15931">
    <property type="entry name" value="DUF4747"/>
    <property type="match status" value="1"/>
</dbReference>
<proteinExistence type="predicted"/>
<dbReference type="InterPro" id="IPR031832">
    <property type="entry name" value="DUF4747"/>
</dbReference>